<evidence type="ECO:0000313" key="1">
    <source>
        <dbReference type="EMBL" id="MDR7299892.1"/>
    </source>
</evidence>
<dbReference type="RefSeq" id="WP_310267741.1">
    <property type="nucleotide sequence ID" value="NZ_JAVDXW010000001.1"/>
</dbReference>
<sequence>MTDERANSRVIGADTDLDLLFAQVQALRELASDPDKAQDSDRVYDFGIRWAVLLYGRLQRLDHYHHRSELAPDEQARYERLRAELREAVPLVERLGLPRPDRAFADADPR</sequence>
<protein>
    <submittedName>
        <fullName evidence="1">Uncharacterized protein</fullName>
    </submittedName>
</protein>
<organism evidence="1 2">
    <name type="scientific">Haloactinomyces albus</name>
    <dbReference type="NCBI Taxonomy" id="1352928"/>
    <lineage>
        <taxon>Bacteria</taxon>
        <taxon>Bacillati</taxon>
        <taxon>Actinomycetota</taxon>
        <taxon>Actinomycetes</taxon>
        <taxon>Actinopolysporales</taxon>
        <taxon>Actinopolysporaceae</taxon>
        <taxon>Haloactinomyces</taxon>
    </lineage>
</organism>
<comment type="caution">
    <text evidence="1">The sequence shown here is derived from an EMBL/GenBank/DDBJ whole genome shotgun (WGS) entry which is preliminary data.</text>
</comment>
<reference evidence="1" key="1">
    <citation type="submission" date="2023-07" db="EMBL/GenBank/DDBJ databases">
        <title>Sequencing the genomes of 1000 actinobacteria strains.</title>
        <authorList>
            <person name="Klenk H.-P."/>
        </authorList>
    </citation>
    <scope>NUCLEOTIDE SEQUENCE</scope>
    <source>
        <strain evidence="1">DSM 45977</strain>
    </source>
</reference>
<gene>
    <name evidence="1" type="ORF">JOF55_000073</name>
</gene>
<name>A0AAE4CLG3_9ACTN</name>
<keyword evidence="2" id="KW-1185">Reference proteome</keyword>
<dbReference type="Proteomes" id="UP001180845">
    <property type="component" value="Unassembled WGS sequence"/>
</dbReference>
<evidence type="ECO:0000313" key="2">
    <source>
        <dbReference type="Proteomes" id="UP001180845"/>
    </source>
</evidence>
<proteinExistence type="predicted"/>
<dbReference type="EMBL" id="JAVDXW010000001">
    <property type="protein sequence ID" value="MDR7299892.1"/>
    <property type="molecule type" value="Genomic_DNA"/>
</dbReference>
<accession>A0AAE4CLG3</accession>
<dbReference type="AlphaFoldDB" id="A0AAE4CLG3"/>